<dbReference type="PANTHER" id="PTHR22926:SF3">
    <property type="entry name" value="UNDECAPRENYL-PHOSPHATE ALPHA-N-ACETYLGLUCOSAMINYL 1-PHOSPHATE TRANSFERASE"/>
    <property type="match status" value="1"/>
</dbReference>
<dbReference type="CDD" id="cd06912">
    <property type="entry name" value="GT_MraY_like"/>
    <property type="match status" value="1"/>
</dbReference>
<dbReference type="GO" id="GO:0005886">
    <property type="term" value="C:plasma membrane"/>
    <property type="evidence" value="ECO:0007669"/>
    <property type="project" value="UniProtKB-SubCell"/>
</dbReference>
<feature type="transmembrane region" description="Helical" evidence="7">
    <location>
        <begin position="321"/>
        <end position="341"/>
    </location>
</feature>
<evidence type="ECO:0000256" key="4">
    <source>
        <dbReference type="ARBA" id="ARBA00022692"/>
    </source>
</evidence>
<dbReference type="PANTHER" id="PTHR22926">
    <property type="entry name" value="PHOSPHO-N-ACETYLMURAMOYL-PENTAPEPTIDE-TRANSFERASE"/>
    <property type="match status" value="1"/>
</dbReference>
<comment type="subcellular location">
    <subcellularLocation>
        <location evidence="1">Cell membrane</location>
        <topology evidence="1">Multi-pass membrane protein</topology>
    </subcellularLocation>
</comment>
<feature type="transmembrane region" description="Helical" evidence="7">
    <location>
        <begin position="109"/>
        <end position="127"/>
    </location>
</feature>
<feature type="transmembrane region" description="Helical" evidence="7">
    <location>
        <begin position="6"/>
        <end position="25"/>
    </location>
</feature>
<feature type="transmembrane region" description="Helical" evidence="7">
    <location>
        <begin position="169"/>
        <end position="187"/>
    </location>
</feature>
<sequence length="347" mass="40289">MPTDSAELSLLSLFSISTFFIFLVIKNLSKKIGNGILLDQDFDKPQAFHKDPVPRCGGLAAIISLVIYILINHLLFDEFLNDYFFLSATLFLIGFLDDLKLKINATSRLFAMIFILLLSIIFLSVNIENMDVPYLVDWMRNRFFELFFILLCFLFIVNGANLIDGFNGLLAIHLIIINCILLIISLSNEQTEFALFIAAQTVIFFSFLLFNFPSAKIFLGDSGSYLFGTIITLNIIAINNANPQISSFFFSTLVFYLFFEVFFSFFRKLYQRKSPLLPDENHLHMLVYKKLIKKNYLTSLIINTVYLFLILPAFYFMENSLFSRIWFFSLLLFYLIFYYLISRKSNS</sequence>
<reference evidence="8" key="1">
    <citation type="submission" date="2018-05" db="EMBL/GenBank/DDBJ databases">
        <authorList>
            <person name="Lanie J.A."/>
            <person name="Ng W.-L."/>
            <person name="Kazmierczak K.M."/>
            <person name="Andrzejewski T.M."/>
            <person name="Davidsen T.M."/>
            <person name="Wayne K.J."/>
            <person name="Tettelin H."/>
            <person name="Glass J.I."/>
            <person name="Rusch D."/>
            <person name="Podicherti R."/>
            <person name="Tsui H.-C.T."/>
            <person name="Winkler M.E."/>
        </authorList>
    </citation>
    <scope>NUCLEOTIDE SEQUENCE</scope>
</reference>
<keyword evidence="5 7" id="KW-1133">Transmembrane helix</keyword>
<feature type="transmembrane region" description="Helical" evidence="7">
    <location>
        <begin position="247"/>
        <end position="266"/>
    </location>
</feature>
<evidence type="ECO:0000256" key="7">
    <source>
        <dbReference type="SAM" id="Phobius"/>
    </source>
</evidence>
<dbReference type="Pfam" id="PF00953">
    <property type="entry name" value="Glycos_transf_4"/>
    <property type="match status" value="1"/>
</dbReference>
<feature type="transmembrane region" description="Helical" evidence="7">
    <location>
        <begin position="80"/>
        <end position="97"/>
    </location>
</feature>
<keyword evidence="6 7" id="KW-0472">Membrane</keyword>
<organism evidence="8">
    <name type="scientific">marine metagenome</name>
    <dbReference type="NCBI Taxonomy" id="408172"/>
    <lineage>
        <taxon>unclassified sequences</taxon>
        <taxon>metagenomes</taxon>
        <taxon>ecological metagenomes</taxon>
    </lineage>
</organism>
<evidence type="ECO:0000256" key="2">
    <source>
        <dbReference type="ARBA" id="ARBA00022475"/>
    </source>
</evidence>
<dbReference type="AlphaFoldDB" id="A0A382JVK4"/>
<feature type="transmembrane region" description="Helical" evidence="7">
    <location>
        <begin position="56"/>
        <end position="74"/>
    </location>
</feature>
<evidence type="ECO:0000256" key="3">
    <source>
        <dbReference type="ARBA" id="ARBA00022679"/>
    </source>
</evidence>
<keyword evidence="2" id="KW-1003">Cell membrane</keyword>
<dbReference type="GO" id="GO:0071555">
    <property type="term" value="P:cell wall organization"/>
    <property type="evidence" value="ECO:0007669"/>
    <property type="project" value="TreeGrafter"/>
</dbReference>
<evidence type="ECO:0000256" key="1">
    <source>
        <dbReference type="ARBA" id="ARBA00004651"/>
    </source>
</evidence>
<dbReference type="InterPro" id="IPR000715">
    <property type="entry name" value="Glycosyl_transferase_4"/>
</dbReference>
<feature type="transmembrane region" description="Helical" evidence="7">
    <location>
        <begin position="224"/>
        <end position="241"/>
    </location>
</feature>
<accession>A0A382JVK4</accession>
<gene>
    <name evidence="8" type="ORF">METZ01_LOCUS268216</name>
</gene>
<evidence type="ECO:0000313" key="8">
    <source>
        <dbReference type="EMBL" id="SVC15362.1"/>
    </source>
</evidence>
<evidence type="ECO:0000256" key="6">
    <source>
        <dbReference type="ARBA" id="ARBA00023136"/>
    </source>
</evidence>
<feature type="transmembrane region" description="Helical" evidence="7">
    <location>
        <begin position="193"/>
        <end position="212"/>
    </location>
</feature>
<feature type="transmembrane region" description="Helical" evidence="7">
    <location>
        <begin position="139"/>
        <end position="157"/>
    </location>
</feature>
<keyword evidence="4 7" id="KW-0812">Transmembrane</keyword>
<dbReference type="EMBL" id="UINC01076314">
    <property type="protein sequence ID" value="SVC15362.1"/>
    <property type="molecule type" value="Genomic_DNA"/>
</dbReference>
<evidence type="ECO:0000256" key="5">
    <source>
        <dbReference type="ARBA" id="ARBA00022989"/>
    </source>
</evidence>
<proteinExistence type="predicted"/>
<dbReference type="GO" id="GO:0044038">
    <property type="term" value="P:cell wall macromolecule biosynthetic process"/>
    <property type="evidence" value="ECO:0007669"/>
    <property type="project" value="TreeGrafter"/>
</dbReference>
<name>A0A382JVK4_9ZZZZ</name>
<dbReference type="GO" id="GO:0016780">
    <property type="term" value="F:phosphotransferase activity, for other substituted phosphate groups"/>
    <property type="evidence" value="ECO:0007669"/>
    <property type="project" value="InterPro"/>
</dbReference>
<protein>
    <submittedName>
        <fullName evidence="8">Uncharacterized protein</fullName>
    </submittedName>
</protein>
<dbReference type="GO" id="GO:0009103">
    <property type="term" value="P:lipopolysaccharide biosynthetic process"/>
    <property type="evidence" value="ECO:0007669"/>
    <property type="project" value="TreeGrafter"/>
</dbReference>
<keyword evidence="3" id="KW-0808">Transferase</keyword>
<feature type="transmembrane region" description="Helical" evidence="7">
    <location>
        <begin position="295"/>
        <end position="315"/>
    </location>
</feature>